<comment type="caution">
    <text evidence="2">The sequence shown here is derived from an EMBL/GenBank/DDBJ whole genome shotgun (WGS) entry which is preliminary data.</text>
</comment>
<reference evidence="2 3" key="1">
    <citation type="submission" date="2013-11" db="EMBL/GenBank/DDBJ databases">
        <title>The Genome Sequence of Phytophthora parasitica P1976.</title>
        <authorList>
            <consortium name="The Broad Institute Genomics Platform"/>
            <person name="Russ C."/>
            <person name="Tyler B."/>
            <person name="Panabieres F."/>
            <person name="Shan W."/>
            <person name="Tripathy S."/>
            <person name="Grunwald N."/>
            <person name="Machado M."/>
            <person name="Johnson C.S."/>
            <person name="Walker B."/>
            <person name="Young S."/>
            <person name="Zeng Q."/>
            <person name="Gargeya S."/>
            <person name="Fitzgerald M."/>
            <person name="Haas B."/>
            <person name="Abouelleil A."/>
            <person name="Allen A.W."/>
            <person name="Alvarado L."/>
            <person name="Arachchi H.M."/>
            <person name="Berlin A.M."/>
            <person name="Chapman S.B."/>
            <person name="Gainer-Dewar J."/>
            <person name="Goldberg J."/>
            <person name="Griggs A."/>
            <person name="Gujja S."/>
            <person name="Hansen M."/>
            <person name="Howarth C."/>
            <person name="Imamovic A."/>
            <person name="Ireland A."/>
            <person name="Larimer J."/>
            <person name="McCowan C."/>
            <person name="Murphy C."/>
            <person name="Pearson M."/>
            <person name="Poon T.W."/>
            <person name="Priest M."/>
            <person name="Roberts A."/>
            <person name="Saif S."/>
            <person name="Shea T."/>
            <person name="Sisk P."/>
            <person name="Sykes S."/>
            <person name="Wortman J."/>
            <person name="Nusbaum C."/>
            <person name="Birren B."/>
        </authorList>
    </citation>
    <scope>NUCLEOTIDE SEQUENCE [LARGE SCALE GENOMIC DNA]</scope>
    <source>
        <strain evidence="2 3">P1976</strain>
    </source>
</reference>
<feature type="region of interest" description="Disordered" evidence="1">
    <location>
        <begin position="1"/>
        <end position="43"/>
    </location>
</feature>
<organism evidence="2 3">
    <name type="scientific">Phytophthora nicotianae P1976</name>
    <dbReference type="NCBI Taxonomy" id="1317066"/>
    <lineage>
        <taxon>Eukaryota</taxon>
        <taxon>Sar</taxon>
        <taxon>Stramenopiles</taxon>
        <taxon>Oomycota</taxon>
        <taxon>Peronosporomycetes</taxon>
        <taxon>Peronosporales</taxon>
        <taxon>Peronosporaceae</taxon>
        <taxon>Phytophthora</taxon>
    </lineage>
</organism>
<name>A0A081AGB0_PHYNI</name>
<dbReference type="AlphaFoldDB" id="A0A081AGB0"/>
<protein>
    <submittedName>
        <fullName evidence="2">Uncharacterized protein</fullName>
    </submittedName>
</protein>
<proteinExistence type="predicted"/>
<dbReference type="Proteomes" id="UP000028582">
    <property type="component" value="Unassembled WGS sequence"/>
</dbReference>
<evidence type="ECO:0000313" key="3">
    <source>
        <dbReference type="Proteomes" id="UP000028582"/>
    </source>
</evidence>
<dbReference type="EMBL" id="ANJA01001248">
    <property type="protein sequence ID" value="ETO77921.1"/>
    <property type="molecule type" value="Genomic_DNA"/>
</dbReference>
<sequence length="77" mass="8277">MRTGDTETPSAEEESVGRRDEETGSGCDVEGQGELDVKSEDDDVDVVNDSVNVDVENDAEDVDVDYDGEGMTTGKFL</sequence>
<gene>
    <name evidence="2" type="ORF">F444_06958</name>
</gene>
<accession>A0A081AGB0</accession>
<evidence type="ECO:0000313" key="2">
    <source>
        <dbReference type="EMBL" id="ETO77921.1"/>
    </source>
</evidence>
<evidence type="ECO:0000256" key="1">
    <source>
        <dbReference type="SAM" id="MobiDB-lite"/>
    </source>
</evidence>